<reference evidence="2 3" key="1">
    <citation type="journal article" date="2012" name="Genome Biol.">
        <title>Genome and low-iron response of an oceanic diatom adapted to chronic iron limitation.</title>
        <authorList>
            <person name="Lommer M."/>
            <person name="Specht M."/>
            <person name="Roy A.S."/>
            <person name="Kraemer L."/>
            <person name="Andreson R."/>
            <person name="Gutowska M.A."/>
            <person name="Wolf J."/>
            <person name="Bergner S.V."/>
            <person name="Schilhabel M.B."/>
            <person name="Klostermeier U.C."/>
            <person name="Beiko R.G."/>
            <person name="Rosenstiel P."/>
            <person name="Hippler M."/>
            <person name="Laroche J."/>
        </authorList>
    </citation>
    <scope>NUCLEOTIDE SEQUENCE [LARGE SCALE GENOMIC DNA]</scope>
    <source>
        <strain evidence="2 3">CCMP1005</strain>
    </source>
</reference>
<protein>
    <submittedName>
        <fullName evidence="2">Uncharacterized protein</fullName>
    </submittedName>
</protein>
<feature type="non-terminal residue" evidence="2">
    <location>
        <position position="29"/>
    </location>
</feature>
<evidence type="ECO:0000313" key="2">
    <source>
        <dbReference type="EMBL" id="EJK48776.1"/>
    </source>
</evidence>
<proteinExistence type="predicted"/>
<dbReference type="AlphaFoldDB" id="K0RIQ9"/>
<organism evidence="2 3">
    <name type="scientific">Thalassiosira oceanica</name>
    <name type="common">Marine diatom</name>
    <dbReference type="NCBI Taxonomy" id="159749"/>
    <lineage>
        <taxon>Eukaryota</taxon>
        <taxon>Sar</taxon>
        <taxon>Stramenopiles</taxon>
        <taxon>Ochrophyta</taxon>
        <taxon>Bacillariophyta</taxon>
        <taxon>Coscinodiscophyceae</taxon>
        <taxon>Thalassiosirophycidae</taxon>
        <taxon>Thalassiosirales</taxon>
        <taxon>Thalassiosiraceae</taxon>
        <taxon>Thalassiosira</taxon>
    </lineage>
</organism>
<sequence>MRLVSRLGRASAARADERKVRNPQAGQER</sequence>
<evidence type="ECO:0000313" key="3">
    <source>
        <dbReference type="Proteomes" id="UP000266841"/>
    </source>
</evidence>
<name>K0RIQ9_THAOC</name>
<comment type="caution">
    <text evidence="2">The sequence shown here is derived from an EMBL/GenBank/DDBJ whole genome shotgun (WGS) entry which is preliminary data.</text>
</comment>
<evidence type="ECO:0000256" key="1">
    <source>
        <dbReference type="SAM" id="MobiDB-lite"/>
    </source>
</evidence>
<dbReference type="EMBL" id="AGNL01045437">
    <property type="protein sequence ID" value="EJK48776.1"/>
    <property type="molecule type" value="Genomic_DNA"/>
</dbReference>
<gene>
    <name evidence="2" type="ORF">THAOC_32398</name>
</gene>
<feature type="region of interest" description="Disordered" evidence="1">
    <location>
        <begin position="1"/>
        <end position="29"/>
    </location>
</feature>
<keyword evidence="3" id="KW-1185">Reference proteome</keyword>
<accession>K0RIQ9</accession>
<dbReference type="Proteomes" id="UP000266841">
    <property type="component" value="Unassembled WGS sequence"/>
</dbReference>